<dbReference type="Proteomes" id="UP001472677">
    <property type="component" value="Unassembled WGS sequence"/>
</dbReference>
<dbReference type="EMBL" id="JBBPBM010000056">
    <property type="protein sequence ID" value="KAK8516910.1"/>
    <property type="molecule type" value="Genomic_DNA"/>
</dbReference>
<organism evidence="1 2">
    <name type="scientific">Hibiscus sabdariffa</name>
    <name type="common">roselle</name>
    <dbReference type="NCBI Taxonomy" id="183260"/>
    <lineage>
        <taxon>Eukaryota</taxon>
        <taxon>Viridiplantae</taxon>
        <taxon>Streptophyta</taxon>
        <taxon>Embryophyta</taxon>
        <taxon>Tracheophyta</taxon>
        <taxon>Spermatophyta</taxon>
        <taxon>Magnoliopsida</taxon>
        <taxon>eudicotyledons</taxon>
        <taxon>Gunneridae</taxon>
        <taxon>Pentapetalae</taxon>
        <taxon>rosids</taxon>
        <taxon>malvids</taxon>
        <taxon>Malvales</taxon>
        <taxon>Malvaceae</taxon>
        <taxon>Malvoideae</taxon>
        <taxon>Hibiscus</taxon>
    </lineage>
</organism>
<evidence type="ECO:0000313" key="2">
    <source>
        <dbReference type="Proteomes" id="UP001472677"/>
    </source>
</evidence>
<protein>
    <submittedName>
        <fullName evidence="1">Uncharacterized protein</fullName>
    </submittedName>
</protein>
<sequence length="103" mass="11310">MATVFIIFRLNSLPKQALCPASNGRFEDAAQNPTCLTKLKWWMLPTVSTSAVKDLLAGPKPSRCFTATSEPEGSVPRKTDPNPPSPSLLLKFLVMFFNSTLEP</sequence>
<evidence type="ECO:0000313" key="1">
    <source>
        <dbReference type="EMBL" id="KAK8516910.1"/>
    </source>
</evidence>
<comment type="caution">
    <text evidence="1">The sequence shown here is derived from an EMBL/GenBank/DDBJ whole genome shotgun (WGS) entry which is preliminary data.</text>
</comment>
<keyword evidence="2" id="KW-1185">Reference proteome</keyword>
<proteinExistence type="predicted"/>
<gene>
    <name evidence="1" type="ORF">V6N12_032110</name>
</gene>
<accession>A0ABR2CCI5</accession>
<name>A0ABR2CCI5_9ROSI</name>
<reference evidence="1 2" key="1">
    <citation type="journal article" date="2024" name="G3 (Bethesda)">
        <title>Genome assembly of Hibiscus sabdariffa L. provides insights into metabolisms of medicinal natural products.</title>
        <authorList>
            <person name="Kim T."/>
        </authorList>
    </citation>
    <scope>NUCLEOTIDE SEQUENCE [LARGE SCALE GENOMIC DNA]</scope>
    <source>
        <strain evidence="1">TK-2024</strain>
        <tissue evidence="1">Old leaves</tissue>
    </source>
</reference>